<sequence length="102" mass="11657">MTGITRPSVPRPGQKQRQNHGPERSSVRPWDYQSASWQTIQGLRRGKQCLTNTVYSGGRELLTLTGNIIGQWKEYYSGLSQILEREVINNIKILNAFNLLNK</sequence>
<comment type="caution">
    <text evidence="2">The sequence shown here is derived from an EMBL/GenBank/DDBJ whole genome shotgun (WGS) entry which is preliminary data.</text>
</comment>
<dbReference type="Proteomes" id="UP001482620">
    <property type="component" value="Unassembled WGS sequence"/>
</dbReference>
<organism evidence="2 3">
    <name type="scientific">Ilyodon furcidens</name>
    <name type="common">goldbreast splitfin</name>
    <dbReference type="NCBI Taxonomy" id="33524"/>
    <lineage>
        <taxon>Eukaryota</taxon>
        <taxon>Metazoa</taxon>
        <taxon>Chordata</taxon>
        <taxon>Craniata</taxon>
        <taxon>Vertebrata</taxon>
        <taxon>Euteleostomi</taxon>
        <taxon>Actinopterygii</taxon>
        <taxon>Neopterygii</taxon>
        <taxon>Teleostei</taxon>
        <taxon>Neoteleostei</taxon>
        <taxon>Acanthomorphata</taxon>
        <taxon>Ovalentaria</taxon>
        <taxon>Atherinomorphae</taxon>
        <taxon>Cyprinodontiformes</taxon>
        <taxon>Goodeidae</taxon>
        <taxon>Ilyodon</taxon>
    </lineage>
</organism>
<evidence type="ECO:0000313" key="3">
    <source>
        <dbReference type="Proteomes" id="UP001482620"/>
    </source>
</evidence>
<name>A0ABV0UIG4_9TELE</name>
<feature type="region of interest" description="Disordered" evidence="1">
    <location>
        <begin position="1"/>
        <end position="31"/>
    </location>
</feature>
<protein>
    <submittedName>
        <fullName evidence="2">Uncharacterized protein</fullName>
    </submittedName>
</protein>
<dbReference type="EMBL" id="JAHRIQ010071496">
    <property type="protein sequence ID" value="MEQ2244674.1"/>
    <property type="molecule type" value="Genomic_DNA"/>
</dbReference>
<gene>
    <name evidence="2" type="ORF">ILYODFUR_019676</name>
</gene>
<proteinExistence type="predicted"/>
<accession>A0ABV0UIG4</accession>
<evidence type="ECO:0000256" key="1">
    <source>
        <dbReference type="SAM" id="MobiDB-lite"/>
    </source>
</evidence>
<reference evidence="2 3" key="1">
    <citation type="submission" date="2021-06" db="EMBL/GenBank/DDBJ databases">
        <authorList>
            <person name="Palmer J.M."/>
        </authorList>
    </citation>
    <scope>NUCLEOTIDE SEQUENCE [LARGE SCALE GENOMIC DNA]</scope>
    <source>
        <strain evidence="3">if_2019</strain>
        <tissue evidence="2">Muscle</tissue>
    </source>
</reference>
<evidence type="ECO:0000313" key="2">
    <source>
        <dbReference type="EMBL" id="MEQ2244674.1"/>
    </source>
</evidence>
<keyword evidence="3" id="KW-1185">Reference proteome</keyword>